<feature type="domain" description="F5/8 type C" evidence="2">
    <location>
        <begin position="310"/>
        <end position="464"/>
    </location>
</feature>
<organism evidence="3 4">
    <name type="scientific">Sphingobacterium detergens</name>
    <dbReference type="NCBI Taxonomy" id="1145106"/>
    <lineage>
        <taxon>Bacteria</taxon>
        <taxon>Pseudomonadati</taxon>
        <taxon>Bacteroidota</taxon>
        <taxon>Sphingobacteriia</taxon>
        <taxon>Sphingobacteriales</taxon>
        <taxon>Sphingobacteriaceae</taxon>
        <taxon>Sphingobacterium</taxon>
    </lineage>
</organism>
<dbReference type="Gene3D" id="2.60.120.260">
    <property type="entry name" value="Galactose-binding domain-like"/>
    <property type="match status" value="1"/>
</dbReference>
<sequence length="464" mass="51764">MKRNFKMSWAFNVILGAFLLSMGSCKEEELVFPQQGDQETIVTETRPTAKPTNLTYVSAFNQNIEIHWPALSDRVVKAQIKYKDGAADKLLDVTKFNEPTIIHLSELKSYDFALQYFTSDGTGSKVTKTILRPRAYEVDYKMENVSVQAIPGGVTFIFPNTSQRELPGKLSYAVAGKSFEVDLKGNKQDTVTVLNLTDETKKIDFSLKFQDDQWKRTATAQSQTAPGLLTYKLILPTVIPYTEGNKGILSWTNATKDPVTVKVQYELNGVNKNVIVEGSTDLKGKLVFDVQGAMTPITYTMETEGQTSPALNGRVGLLEKTSWTAEVSSTESKEGAANGIGKSLIDGDITTYWHSTWSSSNNPVYPHWFIVDMSKVEVFARFGMIRRHNNTTGGFKLFNVEVSLDKTNWTLLGKDLTFNSADNPAAWQEYEVAPTKARYVRITMTAPMNSATSTHLGEFRAYAY</sequence>
<evidence type="ECO:0000259" key="2">
    <source>
        <dbReference type="PROSITE" id="PS50022"/>
    </source>
</evidence>
<dbReference type="PROSITE" id="PS50022">
    <property type="entry name" value="FA58C_3"/>
    <property type="match status" value="1"/>
</dbReference>
<feature type="chain" id="PRO_5019558199" evidence="1">
    <location>
        <begin position="27"/>
        <end position="464"/>
    </location>
</feature>
<dbReference type="SUPFAM" id="SSF49785">
    <property type="entry name" value="Galactose-binding domain-like"/>
    <property type="match status" value="1"/>
</dbReference>
<evidence type="ECO:0000313" key="4">
    <source>
        <dbReference type="Proteomes" id="UP000286246"/>
    </source>
</evidence>
<dbReference type="InterPro" id="IPR000421">
    <property type="entry name" value="FA58C"/>
</dbReference>
<comment type="caution">
    <text evidence="3">The sequence shown here is derived from an EMBL/GenBank/DDBJ whole genome shotgun (WGS) entry which is preliminary data.</text>
</comment>
<name>A0A420ALE7_SPHD1</name>
<dbReference type="InterPro" id="IPR008979">
    <property type="entry name" value="Galactose-bd-like_sf"/>
</dbReference>
<keyword evidence="4" id="KW-1185">Reference proteome</keyword>
<dbReference type="OrthoDB" id="1434826at2"/>
<dbReference type="RefSeq" id="WP_120261040.1">
    <property type="nucleotide sequence ID" value="NZ_RAPY01000005.1"/>
</dbReference>
<proteinExistence type="predicted"/>
<reference evidence="3 4" key="1">
    <citation type="submission" date="2018-09" db="EMBL/GenBank/DDBJ databases">
        <title>Genomic Encyclopedia of Type Strains, Phase III (KMG-III): the genomes of soil and plant-associated and newly described type strains.</title>
        <authorList>
            <person name="Whitman W."/>
        </authorList>
    </citation>
    <scope>NUCLEOTIDE SEQUENCE [LARGE SCALE GENOMIC DNA]</scope>
    <source>
        <strain evidence="3 4">CECT 7938</strain>
    </source>
</reference>
<evidence type="ECO:0000256" key="1">
    <source>
        <dbReference type="SAM" id="SignalP"/>
    </source>
</evidence>
<protein>
    <submittedName>
        <fullName evidence="3">F5/8 type C domain-containing protein</fullName>
    </submittedName>
</protein>
<dbReference type="PROSITE" id="PS51257">
    <property type="entry name" value="PROKAR_LIPOPROTEIN"/>
    <property type="match status" value="1"/>
</dbReference>
<gene>
    <name evidence="3" type="ORF">DFQ12_4356</name>
</gene>
<dbReference type="AlphaFoldDB" id="A0A420ALE7"/>
<dbReference type="EMBL" id="RAPY01000005">
    <property type="protein sequence ID" value="RKE45284.1"/>
    <property type="molecule type" value="Genomic_DNA"/>
</dbReference>
<accession>A0A420ALE7</accession>
<dbReference type="Pfam" id="PF00754">
    <property type="entry name" value="F5_F8_type_C"/>
    <property type="match status" value="1"/>
</dbReference>
<keyword evidence="1" id="KW-0732">Signal</keyword>
<dbReference type="Proteomes" id="UP000286246">
    <property type="component" value="Unassembled WGS sequence"/>
</dbReference>
<feature type="signal peptide" evidence="1">
    <location>
        <begin position="1"/>
        <end position="26"/>
    </location>
</feature>
<evidence type="ECO:0000313" key="3">
    <source>
        <dbReference type="EMBL" id="RKE45284.1"/>
    </source>
</evidence>